<evidence type="ECO:0000313" key="3">
    <source>
        <dbReference type="Proteomes" id="UP000188320"/>
    </source>
</evidence>
<sequence length="261" mass="28144">MTPASLCTSIPNFMLEQNLESKSVLVILSTFVSIIFCIFLTTLPISFFGTRVIATTSLNVRGTFSWRQATNTHAVAIVSIFFPLNTFLSATILSRASPDPPSPIRAIIVSNCGPSKKGLEAAPTRLGSSPSSFAKVLHSDLVSIILSPSTNPQSPQTKSPLANSSIIFGTLDRQSGQVKTTFKCRSATVILWIVEPSISFTTPSAPAVPPAPFAAILSAPLCSALTPSECKVAFPAFKLIFNSYDHSLVRYDCNKNNRFRR</sequence>
<comment type="caution">
    <text evidence="2">The sequence shown here is derived from an EMBL/GenBank/DDBJ whole genome shotgun (WGS) entry which is preliminary data.</text>
</comment>
<dbReference type="EMBL" id="LSSK01000010">
    <property type="protein sequence ID" value="OMH86203.1"/>
    <property type="molecule type" value="Genomic_DNA"/>
</dbReference>
<proteinExistence type="predicted"/>
<evidence type="ECO:0000313" key="2">
    <source>
        <dbReference type="EMBL" id="OMH86203.1"/>
    </source>
</evidence>
<gene>
    <name evidence="2" type="ORF">AX774_g230</name>
</gene>
<keyword evidence="3" id="KW-1185">Reference proteome</keyword>
<name>A0A1R1PZ29_ZANCU</name>
<accession>A0A1R1PZ29</accession>
<dbReference type="Proteomes" id="UP000188320">
    <property type="component" value="Unassembled WGS sequence"/>
</dbReference>
<feature type="transmembrane region" description="Helical" evidence="1">
    <location>
        <begin position="24"/>
        <end position="53"/>
    </location>
</feature>
<keyword evidence="1" id="KW-0812">Transmembrane</keyword>
<feature type="transmembrane region" description="Helical" evidence="1">
    <location>
        <begin position="74"/>
        <end position="93"/>
    </location>
</feature>
<organism evidence="2 3">
    <name type="scientific">Zancudomyces culisetae</name>
    <name type="common">Gut fungus</name>
    <name type="synonym">Smittium culisetae</name>
    <dbReference type="NCBI Taxonomy" id="1213189"/>
    <lineage>
        <taxon>Eukaryota</taxon>
        <taxon>Fungi</taxon>
        <taxon>Fungi incertae sedis</taxon>
        <taxon>Zoopagomycota</taxon>
        <taxon>Kickxellomycotina</taxon>
        <taxon>Harpellomycetes</taxon>
        <taxon>Harpellales</taxon>
        <taxon>Legeriomycetaceae</taxon>
        <taxon>Zancudomyces</taxon>
    </lineage>
</organism>
<keyword evidence="1" id="KW-1133">Transmembrane helix</keyword>
<evidence type="ECO:0000256" key="1">
    <source>
        <dbReference type="SAM" id="Phobius"/>
    </source>
</evidence>
<protein>
    <submittedName>
        <fullName evidence="2">Uncharacterized protein</fullName>
    </submittedName>
</protein>
<keyword evidence="1" id="KW-0472">Membrane</keyword>
<reference evidence="3" key="1">
    <citation type="submission" date="2017-01" db="EMBL/GenBank/DDBJ databases">
        <authorList>
            <person name="Wang Y."/>
            <person name="White M."/>
            <person name="Kvist S."/>
            <person name="Moncalvo J.-M."/>
        </authorList>
    </citation>
    <scope>NUCLEOTIDE SEQUENCE [LARGE SCALE GENOMIC DNA]</scope>
    <source>
        <strain evidence="3">COL-18-3</strain>
    </source>
</reference>
<dbReference type="AlphaFoldDB" id="A0A1R1PZ29"/>